<protein>
    <submittedName>
        <fullName evidence="1">Uncharacterized protein</fullName>
    </submittedName>
</protein>
<evidence type="ECO:0000313" key="1">
    <source>
        <dbReference type="EMBL" id="CAG9768111.1"/>
    </source>
</evidence>
<reference evidence="1" key="1">
    <citation type="submission" date="2022-01" db="EMBL/GenBank/DDBJ databases">
        <authorList>
            <person name="King R."/>
        </authorList>
    </citation>
    <scope>NUCLEOTIDE SEQUENCE</scope>
</reference>
<accession>A0A9N9MSE0</accession>
<keyword evidence="2" id="KW-1185">Reference proteome</keyword>
<dbReference type="EMBL" id="OU892280">
    <property type="protein sequence ID" value="CAG9768111.1"/>
    <property type="molecule type" value="Genomic_DNA"/>
</dbReference>
<organism evidence="1 2">
    <name type="scientific">Ceutorhynchus assimilis</name>
    <name type="common">cabbage seed weevil</name>
    <dbReference type="NCBI Taxonomy" id="467358"/>
    <lineage>
        <taxon>Eukaryota</taxon>
        <taxon>Metazoa</taxon>
        <taxon>Ecdysozoa</taxon>
        <taxon>Arthropoda</taxon>
        <taxon>Hexapoda</taxon>
        <taxon>Insecta</taxon>
        <taxon>Pterygota</taxon>
        <taxon>Neoptera</taxon>
        <taxon>Endopterygota</taxon>
        <taxon>Coleoptera</taxon>
        <taxon>Polyphaga</taxon>
        <taxon>Cucujiformia</taxon>
        <taxon>Curculionidae</taxon>
        <taxon>Ceutorhynchinae</taxon>
        <taxon>Ceutorhynchus</taxon>
    </lineage>
</organism>
<evidence type="ECO:0000313" key="2">
    <source>
        <dbReference type="Proteomes" id="UP001152799"/>
    </source>
</evidence>
<proteinExistence type="predicted"/>
<name>A0A9N9MSE0_9CUCU</name>
<gene>
    <name evidence="1" type="ORF">CEUTPL_LOCUS8659</name>
</gene>
<dbReference type="AlphaFoldDB" id="A0A9N9MSE0"/>
<dbReference type="Proteomes" id="UP001152799">
    <property type="component" value="Chromosome 4"/>
</dbReference>
<sequence length="110" mass="12329">MPHREKEDTADIGTFLEDKLKSIGHSIASNQDEIKALENSFNEKLNKMQYMLENLLDNQRMSNNTTGNVSAIAGESTLENEEIIEQIFPSKSVDNLNKSQSPIMCNDPGK</sequence>